<reference evidence="10" key="1">
    <citation type="submission" date="2020-05" db="EMBL/GenBank/DDBJ databases">
        <title>Mycena genomes resolve the evolution of fungal bioluminescence.</title>
        <authorList>
            <person name="Tsai I.J."/>
        </authorList>
    </citation>
    <scope>NUCLEOTIDE SEQUENCE</scope>
    <source>
        <strain evidence="10">160909Yilan</strain>
    </source>
</reference>
<evidence type="ECO:0000256" key="1">
    <source>
        <dbReference type="ARBA" id="ARBA00004173"/>
    </source>
</evidence>
<dbReference type="GO" id="GO:0003735">
    <property type="term" value="F:structural constituent of ribosome"/>
    <property type="evidence" value="ECO:0007669"/>
    <property type="project" value="TreeGrafter"/>
</dbReference>
<evidence type="ECO:0000313" key="11">
    <source>
        <dbReference type="Proteomes" id="UP000623467"/>
    </source>
</evidence>
<evidence type="ECO:0000256" key="7">
    <source>
        <dbReference type="ARBA" id="ARBA00035187"/>
    </source>
</evidence>
<dbReference type="PANTHER" id="PTHR11207:SF32">
    <property type="entry name" value="LARGE RIBOSOMAL SUBUNIT PROTEIN ML44"/>
    <property type="match status" value="1"/>
</dbReference>
<evidence type="ECO:0000256" key="2">
    <source>
        <dbReference type="ARBA" id="ARBA00022884"/>
    </source>
</evidence>
<dbReference type="InterPro" id="IPR014720">
    <property type="entry name" value="dsRBD_dom"/>
</dbReference>
<dbReference type="GO" id="GO:0003725">
    <property type="term" value="F:double-stranded RNA binding"/>
    <property type="evidence" value="ECO:0007669"/>
    <property type="project" value="InterPro"/>
</dbReference>
<evidence type="ECO:0000256" key="6">
    <source>
        <dbReference type="ARBA" id="ARBA00024034"/>
    </source>
</evidence>
<dbReference type="SMART" id="SM00358">
    <property type="entry name" value="DSRM"/>
    <property type="match status" value="1"/>
</dbReference>
<comment type="subcellular location">
    <subcellularLocation>
        <location evidence="1">Mitochondrion</location>
    </subcellularLocation>
</comment>
<evidence type="ECO:0000256" key="4">
    <source>
        <dbReference type="ARBA" id="ARBA00023128"/>
    </source>
</evidence>
<dbReference type="Gene3D" id="1.10.1520.10">
    <property type="entry name" value="Ribonuclease III domain"/>
    <property type="match status" value="2"/>
</dbReference>
<name>A0A8H6Z4L9_9AGAR</name>
<dbReference type="Gene3D" id="3.30.160.20">
    <property type="match status" value="1"/>
</dbReference>
<dbReference type="GO" id="GO:0005739">
    <property type="term" value="C:mitochondrion"/>
    <property type="evidence" value="ECO:0007669"/>
    <property type="project" value="TreeGrafter"/>
</dbReference>
<accession>A0A8H6Z4L9</accession>
<dbReference type="InterPro" id="IPR044443">
    <property type="entry name" value="Ribosomal_mL44_DSRM_fung"/>
</dbReference>
<keyword evidence="3 10" id="KW-0689">Ribosomal protein</keyword>
<dbReference type="GO" id="GO:0006396">
    <property type="term" value="P:RNA processing"/>
    <property type="evidence" value="ECO:0007669"/>
    <property type="project" value="InterPro"/>
</dbReference>
<comment type="caution">
    <text evidence="10">The sequence shown here is derived from an EMBL/GenBank/DDBJ whole genome shotgun (WGS) entry which is preliminary data.</text>
</comment>
<keyword evidence="11" id="KW-1185">Reference proteome</keyword>
<keyword evidence="4" id="KW-0496">Mitochondrion</keyword>
<dbReference type="GO" id="GO:0005840">
    <property type="term" value="C:ribosome"/>
    <property type="evidence" value="ECO:0007669"/>
    <property type="project" value="UniProtKB-KW"/>
</dbReference>
<dbReference type="AlphaFoldDB" id="A0A8H6Z4L9"/>
<sequence length="373" mass="40913">MVYGRKRLVSRAVKNLTAISASHLPKFPPPQAAKSPKITGFDAEAWGAIQPPPPSALSAFAHRIGLGSVLTNTDWILQACTHPSAQHLARQQDPDAPPLVTNAHLSTLGNALMGLFATEYVHASYPYLPHARHEGRRHCPCRASHLLQRRPRNGRRSALTVAQNGACLSVPRLQVIEDKTVQPPNLTMTYQPPLQRSDALASIPRALTALIYQHRSLPSARQFVHSYFLSREVDIRSMIKFVDPKKALKEMVAKFGREPPKSRLLKETGRFSNSPIFVVGIYSGNDKLGEGFGASLKMAEYRAAEAALLAVYLTRTPSELLQLPTTTFPLGIGDVFHTDTPENTYVAPELEQAEVMYASGGHSGHIPQRIASS</sequence>
<dbReference type="Proteomes" id="UP000623467">
    <property type="component" value="Unassembled WGS sequence"/>
</dbReference>
<evidence type="ECO:0000313" key="10">
    <source>
        <dbReference type="EMBL" id="KAF7370727.1"/>
    </source>
</evidence>
<feature type="domain" description="DRBM" evidence="9">
    <location>
        <begin position="243"/>
        <end position="313"/>
    </location>
</feature>
<dbReference type="InterPro" id="IPR036389">
    <property type="entry name" value="RNase_III_sf"/>
</dbReference>
<dbReference type="Pfam" id="PF22892">
    <property type="entry name" value="DSRM_MRPL44"/>
    <property type="match status" value="1"/>
</dbReference>
<evidence type="ECO:0000256" key="5">
    <source>
        <dbReference type="ARBA" id="ARBA00023274"/>
    </source>
</evidence>
<dbReference type="SUPFAM" id="SSF54768">
    <property type="entry name" value="dsRNA-binding domain-like"/>
    <property type="match status" value="1"/>
</dbReference>
<proteinExistence type="inferred from homology"/>
<evidence type="ECO:0000256" key="8">
    <source>
        <dbReference type="PROSITE-ProRule" id="PRU00266"/>
    </source>
</evidence>
<keyword evidence="2 8" id="KW-0694">RNA-binding</keyword>
<dbReference type="OrthoDB" id="67027at2759"/>
<dbReference type="PANTHER" id="PTHR11207">
    <property type="entry name" value="RIBONUCLEASE III"/>
    <property type="match status" value="1"/>
</dbReference>
<dbReference type="SUPFAM" id="SSF69065">
    <property type="entry name" value="RNase III domain-like"/>
    <property type="match status" value="1"/>
</dbReference>
<evidence type="ECO:0000259" key="9">
    <source>
        <dbReference type="PROSITE" id="PS50137"/>
    </source>
</evidence>
<dbReference type="PROSITE" id="PS50137">
    <property type="entry name" value="DS_RBD"/>
    <property type="match status" value="1"/>
</dbReference>
<dbReference type="CDD" id="cd19873">
    <property type="entry name" value="DSRM_MRPL3_like"/>
    <property type="match status" value="1"/>
</dbReference>
<organism evidence="10 11">
    <name type="scientific">Mycena sanguinolenta</name>
    <dbReference type="NCBI Taxonomy" id="230812"/>
    <lineage>
        <taxon>Eukaryota</taxon>
        <taxon>Fungi</taxon>
        <taxon>Dikarya</taxon>
        <taxon>Basidiomycota</taxon>
        <taxon>Agaricomycotina</taxon>
        <taxon>Agaricomycetes</taxon>
        <taxon>Agaricomycetidae</taxon>
        <taxon>Agaricales</taxon>
        <taxon>Marasmiineae</taxon>
        <taxon>Mycenaceae</taxon>
        <taxon>Mycena</taxon>
    </lineage>
</organism>
<evidence type="ECO:0000256" key="3">
    <source>
        <dbReference type="ARBA" id="ARBA00022980"/>
    </source>
</evidence>
<dbReference type="InterPro" id="IPR044444">
    <property type="entry name" value="Ribosomal_mL44_DSRM_metazoa"/>
</dbReference>
<protein>
    <recommendedName>
        <fullName evidence="7">Large ribosomal subunit protein mL44</fullName>
    </recommendedName>
</protein>
<keyword evidence="5" id="KW-0687">Ribonucleoprotein</keyword>
<dbReference type="GO" id="GO:0004525">
    <property type="term" value="F:ribonuclease III activity"/>
    <property type="evidence" value="ECO:0007669"/>
    <property type="project" value="InterPro"/>
</dbReference>
<gene>
    <name evidence="10" type="ORF">MSAN_00706000</name>
</gene>
<dbReference type="EMBL" id="JACAZH010000004">
    <property type="protein sequence ID" value="KAF7370727.1"/>
    <property type="molecule type" value="Genomic_DNA"/>
</dbReference>
<comment type="similarity">
    <text evidence="6">Belongs to the ribonuclease III family. Mitochondrion-specific ribosomal protein mL44 subfamily.</text>
</comment>